<name>A0A1T3MYN4_9FLAO</name>
<proteinExistence type="inferred from homology"/>
<evidence type="ECO:0000256" key="3">
    <source>
        <dbReference type="RuleBase" id="RU361235"/>
    </source>
</evidence>
<evidence type="ECO:0000313" key="7">
    <source>
        <dbReference type="Proteomes" id="UP000190813"/>
    </source>
</evidence>
<dbReference type="InterPro" id="IPR050309">
    <property type="entry name" value="Type-B_Carboxylest/Lipase"/>
</dbReference>
<organism evidence="6 7">
    <name type="scientific">Elizabethkingia occulta</name>
    <dbReference type="NCBI Taxonomy" id="1867263"/>
    <lineage>
        <taxon>Bacteria</taxon>
        <taxon>Pseudomonadati</taxon>
        <taxon>Bacteroidota</taxon>
        <taxon>Flavobacteriia</taxon>
        <taxon>Flavobacteriales</taxon>
        <taxon>Weeksellaceae</taxon>
        <taxon>Elizabethkingia</taxon>
    </lineage>
</organism>
<dbReference type="EC" id="3.1.1.-" evidence="3"/>
<dbReference type="AlphaFoldDB" id="A0A1T3MYN4"/>
<evidence type="ECO:0000256" key="1">
    <source>
        <dbReference type="ARBA" id="ARBA00005964"/>
    </source>
</evidence>
<sequence>MLLEDYTFSIGSEKIKIQEVNGVFKAKNIRYAKSKRYQLPIPVSITEALASVPVLTPVCPQHQSAMLERLIEPTRVEDFLVEESPQYLSVTFPKDISPDEHIPVIVWIHGGSYEIGCGNLPTSDPSVWVKEQRIIVVSVSYRLGLFGFLGGYDERPANLGLFDIIEALKWIKTNISAFRGNPESITLLGQSSGGDAVTHLMIAEGAEKLFKRVIIQSAPLGLREKRQKMSEEFSIKTSPIKDDEDFMKMVDEYSKFRPSLLKYGLKAAMPFALQYGFPPMAPENKIRKLWKDNATKYDVLIGMNDEETAFYLRTSGALQKYTEKGFGKRILDKTIRLTTEKIYGKPAAEFASDYAKAGGNVYLFRIFSRLESNKIGAAHCLDLPLLFGNEKAWKNAELLKGIPWAEIDKVGKKIRAIWAEFAKNGSVSENSDKPESLKISQISDK</sequence>
<feature type="region of interest" description="Disordered" evidence="4">
    <location>
        <begin position="426"/>
        <end position="445"/>
    </location>
</feature>
<dbReference type="PROSITE" id="PS00122">
    <property type="entry name" value="CARBOXYLESTERASE_B_1"/>
    <property type="match status" value="1"/>
</dbReference>
<evidence type="ECO:0000259" key="5">
    <source>
        <dbReference type="Pfam" id="PF00135"/>
    </source>
</evidence>
<comment type="caution">
    <text evidence="6">The sequence shown here is derived from an EMBL/GenBank/DDBJ whole genome shotgun (WGS) entry which is preliminary data.</text>
</comment>
<protein>
    <recommendedName>
        <fullName evidence="3">Carboxylic ester hydrolase</fullName>
        <ecNumber evidence="3">3.1.1.-</ecNumber>
    </recommendedName>
</protein>
<feature type="domain" description="Carboxylesterase type B" evidence="5">
    <location>
        <begin position="319"/>
        <end position="429"/>
    </location>
</feature>
<feature type="domain" description="Carboxylesterase type B" evidence="5">
    <location>
        <begin position="28"/>
        <end position="314"/>
    </location>
</feature>
<keyword evidence="7" id="KW-1185">Reference proteome</keyword>
<dbReference type="RefSeq" id="WP_078770337.1">
    <property type="nucleotide sequence ID" value="NZ_CBCSBR010000008.1"/>
</dbReference>
<accession>A0A1T3MYN4</accession>
<dbReference type="EMBL" id="MAHX01000002">
    <property type="protein sequence ID" value="OPC69626.1"/>
    <property type="molecule type" value="Genomic_DNA"/>
</dbReference>
<dbReference type="InterPro" id="IPR019826">
    <property type="entry name" value="Carboxylesterase_B_AS"/>
</dbReference>
<gene>
    <name evidence="6" type="ORF">BAZ10_17250</name>
</gene>
<evidence type="ECO:0000256" key="2">
    <source>
        <dbReference type="ARBA" id="ARBA00022801"/>
    </source>
</evidence>
<dbReference type="InterPro" id="IPR029058">
    <property type="entry name" value="AB_hydrolase_fold"/>
</dbReference>
<dbReference type="InterPro" id="IPR002018">
    <property type="entry name" value="CarbesteraseB"/>
</dbReference>
<comment type="similarity">
    <text evidence="1 3">Belongs to the type-B carboxylesterase/lipase family.</text>
</comment>
<dbReference type="Pfam" id="PF00135">
    <property type="entry name" value="COesterase"/>
    <property type="match status" value="2"/>
</dbReference>
<dbReference type="SUPFAM" id="SSF53474">
    <property type="entry name" value="alpha/beta-Hydrolases"/>
    <property type="match status" value="1"/>
</dbReference>
<dbReference type="Gene3D" id="3.40.50.1820">
    <property type="entry name" value="alpha/beta hydrolase"/>
    <property type="match status" value="1"/>
</dbReference>
<dbReference type="Proteomes" id="UP000190813">
    <property type="component" value="Unassembled WGS sequence"/>
</dbReference>
<reference evidence="6 7" key="1">
    <citation type="submission" date="2016-06" db="EMBL/GenBank/DDBJ databases">
        <title>Revisiting the taxonomy of the Elizabethkingia Genus based on Whole-Genome Sequencing, Optical Mapping, and MALDI-TOF.</title>
        <authorList>
            <person name="Nicholson A.C."/>
        </authorList>
    </citation>
    <scope>NUCLEOTIDE SEQUENCE [LARGE SCALE GENOMIC DNA]</scope>
    <source>
        <strain evidence="6 7">G4070</strain>
    </source>
</reference>
<keyword evidence="2 3" id="KW-0378">Hydrolase</keyword>
<dbReference type="GO" id="GO:0016787">
    <property type="term" value="F:hydrolase activity"/>
    <property type="evidence" value="ECO:0007669"/>
    <property type="project" value="UniProtKB-KW"/>
</dbReference>
<evidence type="ECO:0000256" key="4">
    <source>
        <dbReference type="SAM" id="MobiDB-lite"/>
    </source>
</evidence>
<evidence type="ECO:0000313" key="6">
    <source>
        <dbReference type="EMBL" id="OPC69626.1"/>
    </source>
</evidence>
<dbReference type="PANTHER" id="PTHR11559">
    <property type="entry name" value="CARBOXYLESTERASE"/>
    <property type="match status" value="1"/>
</dbReference>